<dbReference type="RefSeq" id="WP_377152252.1">
    <property type="nucleotide sequence ID" value="NZ_JBHSAF010000014.1"/>
</dbReference>
<dbReference type="Pfam" id="PF04317">
    <property type="entry name" value="DUF463"/>
    <property type="match status" value="1"/>
</dbReference>
<comment type="caution">
    <text evidence="1">The sequence shown here is derived from an EMBL/GenBank/DDBJ whole genome shotgun (WGS) entry which is preliminary data.</text>
</comment>
<sequence length="476" mass="54191">MMLSGRKLLDEVQEQARTLVNRSLDRHIRLAVTGLSRSGKTAFITALVHQLQQLDLTTTLPHWQLVRSGRWLGGRQVPQQYHHIPTFRFDDAKSALLASPPSWPEPTRAVSEIRLELRYRSRHLLRRQLGQSPGSLFLDIVDYPGEWLLDLPLLSLDYRQWSRQVAQQLTEPAVAMLASSWRDAVCQLNAHTPFDEQALAPLVAGYKAWLLACRQQLGLSLIQPGRFVLPGEYDGAPVLQFLPWLAADPDRSPAEGSLYAMLEARYEHYKQHIVKRFYQEHFATFDRQIVLVDCLHTLSAGRTAFDDLERTLSLLLGSFHYGHNNWLRRLFAPRIDKLLFVASKADHVTPEQHAAMQQLLRQLVYGGYGQARFEGIEIQCLAMASLMASRYMSIEWQGRRLPVIQGTDLQGLPVSLFPGEVPCGRPDEGFWQRQRANPEQGFGLVPLRPPLLPAQGPWPHIRLDSALEFLLGDKMK</sequence>
<reference evidence="2" key="1">
    <citation type="journal article" date="2019" name="Int. J. Syst. Evol. Microbiol.">
        <title>The Global Catalogue of Microorganisms (GCM) 10K type strain sequencing project: providing services to taxonomists for standard genome sequencing and annotation.</title>
        <authorList>
            <consortium name="The Broad Institute Genomics Platform"/>
            <consortium name="The Broad Institute Genome Sequencing Center for Infectious Disease"/>
            <person name="Wu L."/>
            <person name="Ma J."/>
        </authorList>
    </citation>
    <scope>NUCLEOTIDE SEQUENCE [LARGE SCALE GENOMIC DNA]</scope>
    <source>
        <strain evidence="2">CCUG 54939</strain>
    </source>
</reference>
<dbReference type="PIRSF" id="PIRSF019381">
    <property type="entry name" value="YcjX"/>
    <property type="match status" value="1"/>
</dbReference>
<dbReference type="Proteomes" id="UP001595692">
    <property type="component" value="Unassembled WGS sequence"/>
</dbReference>
<protein>
    <submittedName>
        <fullName evidence="1">YcjX family protein</fullName>
    </submittedName>
</protein>
<keyword evidence="2" id="KW-1185">Reference proteome</keyword>
<dbReference type="EMBL" id="JBHSAF010000014">
    <property type="protein sequence ID" value="MFC3913838.1"/>
    <property type="molecule type" value="Genomic_DNA"/>
</dbReference>
<dbReference type="InterPro" id="IPR027417">
    <property type="entry name" value="P-loop_NTPase"/>
</dbReference>
<evidence type="ECO:0000313" key="2">
    <source>
        <dbReference type="Proteomes" id="UP001595692"/>
    </source>
</evidence>
<evidence type="ECO:0000313" key="1">
    <source>
        <dbReference type="EMBL" id="MFC3913838.1"/>
    </source>
</evidence>
<dbReference type="PANTHER" id="PTHR38605">
    <property type="entry name" value="ATPASE-RELATED"/>
    <property type="match status" value="1"/>
</dbReference>
<dbReference type="PANTHER" id="PTHR38605:SF1">
    <property type="entry name" value="ATPASE"/>
    <property type="match status" value="1"/>
</dbReference>
<name>A0ABV8CP18_9GAMM</name>
<dbReference type="InterPro" id="IPR007413">
    <property type="entry name" value="YcjX-like"/>
</dbReference>
<organism evidence="1 2">
    <name type="scientific">Pseudaeromonas sharmana</name>
    <dbReference type="NCBI Taxonomy" id="328412"/>
    <lineage>
        <taxon>Bacteria</taxon>
        <taxon>Pseudomonadati</taxon>
        <taxon>Pseudomonadota</taxon>
        <taxon>Gammaproteobacteria</taxon>
        <taxon>Aeromonadales</taxon>
        <taxon>Aeromonadaceae</taxon>
        <taxon>Pseudaeromonas</taxon>
    </lineage>
</organism>
<proteinExistence type="predicted"/>
<accession>A0ABV8CP18</accession>
<dbReference type="SUPFAM" id="SSF52540">
    <property type="entry name" value="P-loop containing nucleoside triphosphate hydrolases"/>
    <property type="match status" value="1"/>
</dbReference>
<gene>
    <name evidence="1" type="ORF">ACFOSS_10215</name>
</gene>